<evidence type="ECO:0000313" key="3">
    <source>
        <dbReference type="EMBL" id="MDX8527926.1"/>
    </source>
</evidence>
<comment type="similarity">
    <text evidence="1">Belongs to the pseudomonas-type ThrB family.</text>
</comment>
<dbReference type="SUPFAM" id="SSF56112">
    <property type="entry name" value="Protein kinase-like (PK-like)"/>
    <property type="match status" value="1"/>
</dbReference>
<gene>
    <name evidence="3" type="ORF">RFM68_25860</name>
</gene>
<proteinExistence type="inferred from homology"/>
<evidence type="ECO:0000259" key="2">
    <source>
        <dbReference type="Pfam" id="PF01636"/>
    </source>
</evidence>
<dbReference type="PANTHER" id="PTHR21064">
    <property type="entry name" value="AMINOGLYCOSIDE PHOSPHOTRANSFERASE DOMAIN-CONTAINING PROTEIN-RELATED"/>
    <property type="match status" value="1"/>
</dbReference>
<organism evidence="3 4">
    <name type="scientific">Mesorhizobium montanum</name>
    <dbReference type="NCBI Taxonomy" id="3072323"/>
    <lineage>
        <taxon>Bacteria</taxon>
        <taxon>Pseudomonadati</taxon>
        <taxon>Pseudomonadota</taxon>
        <taxon>Alphaproteobacteria</taxon>
        <taxon>Hyphomicrobiales</taxon>
        <taxon>Phyllobacteriaceae</taxon>
        <taxon>Mesorhizobium</taxon>
    </lineage>
</organism>
<dbReference type="InterPro" id="IPR002575">
    <property type="entry name" value="Aminoglycoside_PTrfase"/>
</dbReference>
<protein>
    <submittedName>
        <fullName evidence="3">Phosphotransferase</fullName>
    </submittedName>
</protein>
<sequence>MAVFTDLSDDDRDSIAVAYGITPLTSVIGIADGDTETTYLFRSQRGEYIVTLFENGAEPFDLERAFRTMEVLSAAGVPCPRTVRDENGEATIRVAGKLVAVVGFVQGSPSACASPAKCFDLGRRIAQIHRTLMPASPGNGQGLRRGPIHGALFPDNVFFLGDSVSGIINFRLRHDDVLIAELANVLVRWTMLQDGALDMNRAETILKGYCGVRPLQDNERQSLAAFVLAAAATFLAVSDGGSDLPVRVGNAFVSAQGLLRLRETQIDAA</sequence>
<evidence type="ECO:0000313" key="4">
    <source>
        <dbReference type="Proteomes" id="UP001276840"/>
    </source>
</evidence>
<dbReference type="Gene3D" id="3.30.200.20">
    <property type="entry name" value="Phosphorylase Kinase, domain 1"/>
    <property type="match status" value="1"/>
</dbReference>
<evidence type="ECO:0000256" key="1">
    <source>
        <dbReference type="ARBA" id="ARBA00038240"/>
    </source>
</evidence>
<dbReference type="RefSeq" id="WP_320235869.1">
    <property type="nucleotide sequence ID" value="NZ_JAVIJF010000021.1"/>
</dbReference>
<feature type="domain" description="Aminoglycoside phosphotransferase" evidence="2">
    <location>
        <begin position="29"/>
        <end position="133"/>
    </location>
</feature>
<accession>A0ABU4ZR96</accession>
<dbReference type="PANTHER" id="PTHR21064:SF6">
    <property type="entry name" value="AMINOGLYCOSIDE PHOSPHOTRANSFERASE DOMAIN-CONTAINING PROTEIN"/>
    <property type="match status" value="1"/>
</dbReference>
<dbReference type="Gene3D" id="3.90.1200.10">
    <property type="match status" value="1"/>
</dbReference>
<dbReference type="Proteomes" id="UP001276840">
    <property type="component" value="Unassembled WGS sequence"/>
</dbReference>
<comment type="caution">
    <text evidence="3">The sequence shown here is derived from an EMBL/GenBank/DDBJ whole genome shotgun (WGS) entry which is preliminary data.</text>
</comment>
<dbReference type="InterPro" id="IPR050249">
    <property type="entry name" value="Pseudomonas-type_ThrB"/>
</dbReference>
<dbReference type="Pfam" id="PF01636">
    <property type="entry name" value="APH"/>
    <property type="match status" value="1"/>
</dbReference>
<reference evidence="3 4" key="1">
    <citation type="submission" date="2023-08" db="EMBL/GenBank/DDBJ databases">
        <title>Implementing the SeqCode for naming new Mesorhizobium species isolated from Vachellia karroo root nodules.</title>
        <authorList>
            <person name="Van Lill M."/>
        </authorList>
    </citation>
    <scope>NUCLEOTIDE SEQUENCE [LARGE SCALE GENOMIC DNA]</scope>
    <source>
        <strain evidence="3 4">MSK 1335</strain>
    </source>
</reference>
<dbReference type="InterPro" id="IPR011009">
    <property type="entry name" value="Kinase-like_dom_sf"/>
</dbReference>
<dbReference type="EMBL" id="JAVIJF010000021">
    <property type="protein sequence ID" value="MDX8527926.1"/>
    <property type="molecule type" value="Genomic_DNA"/>
</dbReference>
<name>A0ABU4ZR96_9HYPH</name>
<keyword evidence="4" id="KW-1185">Reference proteome</keyword>